<dbReference type="PANTHER" id="PTHR31744">
    <property type="entry name" value="PROTEIN CUP-SHAPED COTYLEDON 2-RELATED"/>
    <property type="match status" value="1"/>
</dbReference>
<dbReference type="GO" id="GO:0003677">
    <property type="term" value="F:DNA binding"/>
    <property type="evidence" value="ECO:0007669"/>
    <property type="project" value="UniProtKB-KW"/>
</dbReference>
<keyword evidence="4" id="KW-0804">Transcription</keyword>
<comment type="caution">
    <text evidence="7">The sequence shown here is derived from an EMBL/GenBank/DDBJ whole genome shotgun (WGS) entry which is preliminary data.</text>
</comment>
<reference evidence="7 8" key="1">
    <citation type="journal article" date="2023" name="G3 (Bethesda)">
        <title>A chromosome-length genome assembly and annotation of blackberry (Rubus argutus, cv. 'Hillquist').</title>
        <authorList>
            <person name="Bruna T."/>
            <person name="Aryal R."/>
            <person name="Dudchenko O."/>
            <person name="Sargent D.J."/>
            <person name="Mead D."/>
            <person name="Buti M."/>
            <person name="Cavallini A."/>
            <person name="Hytonen T."/>
            <person name="Andres J."/>
            <person name="Pham M."/>
            <person name="Weisz D."/>
            <person name="Mascagni F."/>
            <person name="Usai G."/>
            <person name="Natali L."/>
            <person name="Bassil N."/>
            <person name="Fernandez G.E."/>
            <person name="Lomsadze A."/>
            <person name="Armour M."/>
            <person name="Olukolu B."/>
            <person name="Poorten T."/>
            <person name="Britton C."/>
            <person name="Davik J."/>
            <person name="Ashrafi H."/>
            <person name="Aiden E.L."/>
            <person name="Borodovsky M."/>
            <person name="Worthington M."/>
        </authorList>
    </citation>
    <scope>NUCLEOTIDE SEQUENCE [LARGE SCALE GENOMIC DNA]</scope>
    <source>
        <strain evidence="7">PI 553951</strain>
    </source>
</reference>
<sequence>MDQDRSSSDMSAGDQDKIDEVMLPGFRFHPTDEELVGFYLKRKIQQRPLSIELIKQLDIYKFDPWDLPKLAASGEKEWFFYCPRDRKYRNSTRPNRVTGAGFWKATGTDRPIYSSEGNSNKCIGLKKSLVFYKGRAAKGVKTDWMMHEFRLPSLTDSSVLPPPKRSFMDKIAIPANDSWAICRIFKKTNSSAHQRAISHHSWVSHTFPETNIFQDHMLGSSKLGAQTTTTEFSGNNIDIPQTTTTSTISPIDYYANNSYKTLNPSMACNFKPFHQYFPISNAGDYFNPSFTFSPLESSAAKCSLDVSSLLLNMSSSVLGDFGAKLASAESSTTFDFSSITGSQEQQCNNGFSSMTTLPHHEVMQGNQLSVVGSHDHSIDALMKNITNHVNSNTTETDEHEHWETSLRSSSVGFPFMGSLPLIPLNVAAGETWNKSSLTWDSSPCPSEMSTTRCYS</sequence>
<keyword evidence="3" id="KW-0238">DNA-binding</keyword>
<keyword evidence="2" id="KW-0805">Transcription regulation</keyword>
<evidence type="ECO:0000256" key="5">
    <source>
        <dbReference type="ARBA" id="ARBA00023242"/>
    </source>
</evidence>
<dbReference type="Pfam" id="PF02365">
    <property type="entry name" value="NAM"/>
    <property type="match status" value="1"/>
</dbReference>
<dbReference type="AlphaFoldDB" id="A0AAW1XFH9"/>
<dbReference type="FunFam" id="2.170.150.80:FF:000007">
    <property type="entry name" value="NAC domain-containing protein 35"/>
    <property type="match status" value="1"/>
</dbReference>
<evidence type="ECO:0000259" key="6">
    <source>
        <dbReference type="PROSITE" id="PS51005"/>
    </source>
</evidence>
<evidence type="ECO:0000256" key="2">
    <source>
        <dbReference type="ARBA" id="ARBA00023015"/>
    </source>
</evidence>
<dbReference type="Gene3D" id="2.170.150.80">
    <property type="entry name" value="NAC domain"/>
    <property type="match status" value="1"/>
</dbReference>
<evidence type="ECO:0000256" key="3">
    <source>
        <dbReference type="ARBA" id="ARBA00023125"/>
    </source>
</evidence>
<organism evidence="7 8">
    <name type="scientific">Rubus argutus</name>
    <name type="common">Southern blackberry</name>
    <dbReference type="NCBI Taxonomy" id="59490"/>
    <lineage>
        <taxon>Eukaryota</taxon>
        <taxon>Viridiplantae</taxon>
        <taxon>Streptophyta</taxon>
        <taxon>Embryophyta</taxon>
        <taxon>Tracheophyta</taxon>
        <taxon>Spermatophyta</taxon>
        <taxon>Magnoliopsida</taxon>
        <taxon>eudicotyledons</taxon>
        <taxon>Gunneridae</taxon>
        <taxon>Pentapetalae</taxon>
        <taxon>rosids</taxon>
        <taxon>fabids</taxon>
        <taxon>Rosales</taxon>
        <taxon>Rosaceae</taxon>
        <taxon>Rosoideae</taxon>
        <taxon>Rosoideae incertae sedis</taxon>
        <taxon>Rubus</taxon>
    </lineage>
</organism>
<dbReference type="Proteomes" id="UP001457282">
    <property type="component" value="Unassembled WGS sequence"/>
</dbReference>
<dbReference type="GO" id="GO:0099402">
    <property type="term" value="P:plant organ development"/>
    <property type="evidence" value="ECO:0007669"/>
    <property type="project" value="UniProtKB-ARBA"/>
</dbReference>
<dbReference type="PANTHER" id="PTHR31744:SF77">
    <property type="entry name" value="PROTEIN FEZ"/>
    <property type="match status" value="1"/>
</dbReference>
<gene>
    <name evidence="7" type="ORF">M0R45_022267</name>
</gene>
<dbReference type="SUPFAM" id="SSF101941">
    <property type="entry name" value="NAC domain"/>
    <property type="match status" value="1"/>
</dbReference>
<accession>A0AAW1XFH9</accession>
<dbReference type="PROSITE" id="PS51005">
    <property type="entry name" value="NAC"/>
    <property type="match status" value="1"/>
</dbReference>
<keyword evidence="5" id="KW-0539">Nucleus</keyword>
<dbReference type="GO" id="GO:0005634">
    <property type="term" value="C:nucleus"/>
    <property type="evidence" value="ECO:0007669"/>
    <property type="project" value="UniProtKB-SubCell"/>
</dbReference>
<dbReference type="GO" id="GO:0006355">
    <property type="term" value="P:regulation of DNA-templated transcription"/>
    <property type="evidence" value="ECO:0007669"/>
    <property type="project" value="InterPro"/>
</dbReference>
<name>A0AAW1XFH9_RUBAR</name>
<dbReference type="EMBL" id="JBEDUW010000004">
    <property type="protein sequence ID" value="KAK9935155.1"/>
    <property type="molecule type" value="Genomic_DNA"/>
</dbReference>
<evidence type="ECO:0000313" key="7">
    <source>
        <dbReference type="EMBL" id="KAK9935155.1"/>
    </source>
</evidence>
<dbReference type="InterPro" id="IPR036093">
    <property type="entry name" value="NAC_dom_sf"/>
</dbReference>
<keyword evidence="8" id="KW-1185">Reference proteome</keyword>
<evidence type="ECO:0000256" key="4">
    <source>
        <dbReference type="ARBA" id="ARBA00023163"/>
    </source>
</evidence>
<feature type="domain" description="NAC" evidence="6">
    <location>
        <begin position="22"/>
        <end position="187"/>
    </location>
</feature>
<evidence type="ECO:0000256" key="1">
    <source>
        <dbReference type="ARBA" id="ARBA00004123"/>
    </source>
</evidence>
<proteinExistence type="predicted"/>
<dbReference type="InterPro" id="IPR003441">
    <property type="entry name" value="NAC-dom"/>
</dbReference>
<protein>
    <recommendedName>
        <fullName evidence="6">NAC domain-containing protein</fullName>
    </recommendedName>
</protein>
<evidence type="ECO:0000313" key="8">
    <source>
        <dbReference type="Proteomes" id="UP001457282"/>
    </source>
</evidence>
<comment type="subcellular location">
    <subcellularLocation>
        <location evidence="1">Nucleus</location>
    </subcellularLocation>
</comment>